<evidence type="ECO:0000256" key="7">
    <source>
        <dbReference type="ARBA" id="ARBA00022723"/>
    </source>
</evidence>
<dbReference type="NCBIfam" id="TIGR00089">
    <property type="entry name" value="MiaB/RimO family radical SAM methylthiotransferase"/>
    <property type="match status" value="1"/>
</dbReference>
<dbReference type="Pfam" id="PF00919">
    <property type="entry name" value="UPF0004"/>
    <property type="match status" value="1"/>
</dbReference>
<dbReference type="Proteomes" id="UP000272051">
    <property type="component" value="Unassembled WGS sequence"/>
</dbReference>
<evidence type="ECO:0000313" key="15">
    <source>
        <dbReference type="EMBL" id="RLE49732.1"/>
    </source>
</evidence>
<evidence type="ECO:0000256" key="9">
    <source>
        <dbReference type="ARBA" id="ARBA00023014"/>
    </source>
</evidence>
<name>A0A497F0C5_9CREN</name>
<gene>
    <name evidence="15" type="ORF">DRJ31_03790</name>
    <name evidence="16" type="ORF">DRJ33_02830</name>
</gene>
<dbReference type="FunFam" id="3.40.50.12160:FF:000003">
    <property type="entry name" value="CDK5 regulatory subunit-associated protein 1"/>
    <property type="match status" value="1"/>
</dbReference>
<evidence type="ECO:0000313" key="17">
    <source>
        <dbReference type="Proteomes" id="UP000272051"/>
    </source>
</evidence>
<comment type="cofactor">
    <cofactor evidence="11">
        <name>[4Fe-4S] cluster</name>
        <dbReference type="ChEBI" id="CHEBI:49883"/>
    </cofactor>
    <text evidence="11">Binds 1 or 2 [4Fe-4S] cluster. One cluster is coordinated with 3 cysteines and an exchangeable S-adenosyl-L-methionine.</text>
</comment>
<evidence type="ECO:0000256" key="5">
    <source>
        <dbReference type="ARBA" id="ARBA00022691"/>
    </source>
</evidence>
<evidence type="ECO:0000313" key="16">
    <source>
        <dbReference type="EMBL" id="RLE52769.1"/>
    </source>
</evidence>
<dbReference type="Pfam" id="PF01938">
    <property type="entry name" value="TRAM"/>
    <property type="match status" value="1"/>
</dbReference>
<proteinExistence type="inferred from homology"/>
<dbReference type="InterPro" id="IPR023404">
    <property type="entry name" value="rSAM_horseshoe"/>
</dbReference>
<dbReference type="Proteomes" id="UP000278475">
    <property type="component" value="Unassembled WGS sequence"/>
</dbReference>
<evidence type="ECO:0000256" key="10">
    <source>
        <dbReference type="ARBA" id="ARBA00051661"/>
    </source>
</evidence>
<dbReference type="InterPro" id="IPR002792">
    <property type="entry name" value="TRAM_dom"/>
</dbReference>
<dbReference type="Gene3D" id="3.80.30.20">
    <property type="entry name" value="tm_1862 like domain"/>
    <property type="match status" value="1"/>
</dbReference>
<dbReference type="InterPro" id="IPR020612">
    <property type="entry name" value="Methylthiotransferase_CS"/>
</dbReference>
<organism evidence="16 17">
    <name type="scientific">Thermoproteota archaeon</name>
    <dbReference type="NCBI Taxonomy" id="2056631"/>
    <lineage>
        <taxon>Archaea</taxon>
        <taxon>Thermoproteota</taxon>
    </lineage>
</organism>
<dbReference type="GO" id="GO:0035598">
    <property type="term" value="F:tRNA (N(6)-L-threonylcarbamoyladenosine(37)-C(2))-methylthiotransferase activity"/>
    <property type="evidence" value="ECO:0007669"/>
    <property type="project" value="UniProtKB-UniRule"/>
</dbReference>
<evidence type="ECO:0000256" key="2">
    <source>
        <dbReference type="ARBA" id="ARBA00008616"/>
    </source>
</evidence>
<keyword evidence="5 11" id="KW-0949">S-adenosyl-L-methionine</keyword>
<dbReference type="InterPro" id="IPR007197">
    <property type="entry name" value="rSAM"/>
</dbReference>
<dbReference type="FunFam" id="3.80.30.20:FF:000002">
    <property type="entry name" value="threonylcarbamoyladenosine tRNA methylthiotransferase isoform X2"/>
    <property type="match status" value="1"/>
</dbReference>
<evidence type="ECO:0000256" key="8">
    <source>
        <dbReference type="ARBA" id="ARBA00023004"/>
    </source>
</evidence>
<dbReference type="AlphaFoldDB" id="A0A497F0C5"/>
<dbReference type="InterPro" id="IPR013848">
    <property type="entry name" value="Methylthiotransferase_N"/>
</dbReference>
<sequence>MKAYMETYGCAANVVDTNVVKGFLKEAGIELAQSPAEADVLIINTCTVRDETDIRICKRLNELKALYRRGKKVIVMGCLAAAQPALVKELMPNASIITPDTLDQIIAAVKSPSKYVATRPQERRVYIPKHTGEVIYTISVSRGCLGNCAYCIVKRARGDLVSADMDEVVKAVKDAVKSGAKEIRLTSQDLAVYGLDKGFTLVDLLKKISREVDGKFKIRLGMMNPNSLAPILDDVLNMMSSDERFYRFFHIPVQSGDDEVLKMMRRKYNVSLFKHVVWKIRKQLPDASIATDIIVGFPGESEEAFRHTLQLIDEVKPDKVHVARYTPRPHTPAAKLKQIPDSVKKSRSELLMRKVEEVTLERNLALVGKVVNILLVEKKGEGIIGRMDNYKPVVVLDPQLKPGDEVPVVIDKAKSIYLMGRLVSLTKQSLPYAECLPTKASS</sequence>
<dbReference type="Gene3D" id="3.40.50.12160">
    <property type="entry name" value="Methylthiotransferase, N-terminal domain"/>
    <property type="match status" value="1"/>
</dbReference>
<dbReference type="SFLD" id="SFLDS00029">
    <property type="entry name" value="Radical_SAM"/>
    <property type="match status" value="1"/>
</dbReference>
<dbReference type="InterPro" id="IPR006638">
    <property type="entry name" value="Elp3/MiaA/NifB-like_rSAM"/>
</dbReference>
<dbReference type="PROSITE" id="PS50926">
    <property type="entry name" value="TRAM"/>
    <property type="match status" value="1"/>
</dbReference>
<dbReference type="CDD" id="cd01335">
    <property type="entry name" value="Radical_SAM"/>
    <property type="match status" value="1"/>
</dbReference>
<keyword evidence="7 11" id="KW-0479">Metal-binding</keyword>
<evidence type="ECO:0000259" key="14">
    <source>
        <dbReference type="PROSITE" id="PS51918"/>
    </source>
</evidence>
<keyword evidence="8 11" id="KW-0408">Iron</keyword>
<dbReference type="PROSITE" id="PS51449">
    <property type="entry name" value="MTTASE_N"/>
    <property type="match status" value="1"/>
</dbReference>
<evidence type="ECO:0000256" key="11">
    <source>
        <dbReference type="RuleBase" id="RU368081"/>
    </source>
</evidence>
<dbReference type="EMBL" id="QMQV01000024">
    <property type="protein sequence ID" value="RLE49732.1"/>
    <property type="molecule type" value="Genomic_DNA"/>
</dbReference>
<feature type="domain" description="MTTase N-terminal" evidence="13">
    <location>
        <begin position="1"/>
        <end position="114"/>
    </location>
</feature>
<evidence type="ECO:0000259" key="12">
    <source>
        <dbReference type="PROSITE" id="PS50926"/>
    </source>
</evidence>
<evidence type="ECO:0000259" key="13">
    <source>
        <dbReference type="PROSITE" id="PS51449"/>
    </source>
</evidence>
<dbReference type="PANTHER" id="PTHR11918:SF45">
    <property type="entry name" value="THREONYLCARBAMOYLADENOSINE TRNA METHYLTHIOTRANSFERASE"/>
    <property type="match status" value="1"/>
</dbReference>
<protein>
    <recommendedName>
        <fullName evidence="11">tRNA-t(6)A37 methylthiotransferase</fullName>
        <ecNumber evidence="11">2.8.4.5</ecNumber>
    </recommendedName>
</protein>
<evidence type="ECO:0000256" key="4">
    <source>
        <dbReference type="ARBA" id="ARBA00022679"/>
    </source>
</evidence>
<dbReference type="SMART" id="SM00729">
    <property type="entry name" value="Elp3"/>
    <property type="match status" value="1"/>
</dbReference>
<dbReference type="EMBL" id="QMQX01000036">
    <property type="protein sequence ID" value="RLE52769.1"/>
    <property type="molecule type" value="Genomic_DNA"/>
</dbReference>
<evidence type="ECO:0000256" key="3">
    <source>
        <dbReference type="ARBA" id="ARBA00022485"/>
    </source>
</evidence>
<comment type="function">
    <text evidence="1 11">Catalyzes the methylthiolation of N6-threonylcarbamoyladenosine (t(6)A), leading to the formation of 2-methylthio-N6-threonylcarbamoyladenosine (ms(2)t(6)A) at position 37 in tRNAs that read codons beginning with adenine.</text>
</comment>
<comment type="caution">
    <text evidence="16">The sequence shown here is derived from an EMBL/GenBank/DDBJ whole genome shotgun (WGS) entry which is preliminary data.</text>
</comment>
<dbReference type="SFLD" id="SFLDG01061">
    <property type="entry name" value="methylthiotransferase"/>
    <property type="match status" value="1"/>
</dbReference>
<dbReference type="Pfam" id="PF04055">
    <property type="entry name" value="Radical_SAM"/>
    <property type="match status" value="1"/>
</dbReference>
<dbReference type="GO" id="GO:0051539">
    <property type="term" value="F:4 iron, 4 sulfur cluster binding"/>
    <property type="evidence" value="ECO:0007669"/>
    <property type="project" value="UniProtKB-UniRule"/>
</dbReference>
<keyword evidence="6 11" id="KW-0819">tRNA processing</keyword>
<dbReference type="PANTHER" id="PTHR11918">
    <property type="entry name" value="RADICAL SAM PROTEINS"/>
    <property type="match status" value="1"/>
</dbReference>
<dbReference type="SFLD" id="SFLDG01082">
    <property type="entry name" value="B12-binding_domain_containing"/>
    <property type="match status" value="1"/>
</dbReference>
<dbReference type="InterPro" id="IPR006466">
    <property type="entry name" value="MiaB-like_arc_euk"/>
</dbReference>
<comment type="similarity">
    <text evidence="2 11">Belongs to the methylthiotransferase family. CDKAL1 subfamily.</text>
</comment>
<dbReference type="EC" id="2.8.4.5" evidence="11"/>
<keyword evidence="9 11" id="KW-0411">Iron-sulfur</keyword>
<feature type="domain" description="Radical SAM core" evidence="14">
    <location>
        <begin position="130"/>
        <end position="361"/>
    </location>
</feature>
<comment type="catalytic activity">
    <reaction evidence="10 11">
        <text>N(6)-L-threonylcarbamoyladenosine(37) in tRNA + (sulfur carrier)-SH + AH2 + 2 S-adenosyl-L-methionine = 2-methylsulfanyl-N(6)-L-threonylcarbamoyladenosine(37) in tRNA + (sulfur carrier)-H + 5'-deoxyadenosine + L-methionine + A + S-adenosyl-L-homocysteine + 2 H(+)</text>
        <dbReference type="Rhea" id="RHEA:37075"/>
        <dbReference type="Rhea" id="RHEA-COMP:10163"/>
        <dbReference type="Rhea" id="RHEA-COMP:11092"/>
        <dbReference type="Rhea" id="RHEA-COMP:14737"/>
        <dbReference type="Rhea" id="RHEA-COMP:14739"/>
        <dbReference type="ChEBI" id="CHEBI:13193"/>
        <dbReference type="ChEBI" id="CHEBI:15378"/>
        <dbReference type="ChEBI" id="CHEBI:17319"/>
        <dbReference type="ChEBI" id="CHEBI:17499"/>
        <dbReference type="ChEBI" id="CHEBI:29917"/>
        <dbReference type="ChEBI" id="CHEBI:57844"/>
        <dbReference type="ChEBI" id="CHEBI:57856"/>
        <dbReference type="ChEBI" id="CHEBI:59789"/>
        <dbReference type="ChEBI" id="CHEBI:64428"/>
        <dbReference type="ChEBI" id="CHEBI:74418"/>
        <dbReference type="ChEBI" id="CHEBI:74420"/>
        <dbReference type="EC" id="2.8.4.5"/>
    </reaction>
</comment>
<dbReference type="PROSITE" id="PS51918">
    <property type="entry name" value="RADICAL_SAM"/>
    <property type="match status" value="1"/>
</dbReference>
<keyword evidence="3 11" id="KW-0004">4Fe-4S</keyword>
<dbReference type="InterPro" id="IPR005839">
    <property type="entry name" value="Methylthiotransferase"/>
</dbReference>
<dbReference type="InterPro" id="IPR038135">
    <property type="entry name" value="Methylthiotransferase_N_sf"/>
</dbReference>
<accession>A0A497F0C5</accession>
<reference evidence="17 18" key="1">
    <citation type="submission" date="2018-06" db="EMBL/GenBank/DDBJ databases">
        <title>Extensive metabolic versatility and redundancy in microbially diverse, dynamic hydrothermal sediments.</title>
        <authorList>
            <person name="Dombrowski N."/>
            <person name="Teske A."/>
            <person name="Baker B.J."/>
        </authorList>
    </citation>
    <scope>NUCLEOTIDE SEQUENCE [LARGE SCALE GENOMIC DNA]</scope>
    <source>
        <strain evidence="16">B34_G17</strain>
        <strain evidence="15">B66_G16</strain>
    </source>
</reference>
<evidence type="ECO:0000313" key="18">
    <source>
        <dbReference type="Proteomes" id="UP000278475"/>
    </source>
</evidence>
<keyword evidence="4 11" id="KW-0808">Transferase</keyword>
<dbReference type="GO" id="GO:0046872">
    <property type="term" value="F:metal ion binding"/>
    <property type="evidence" value="ECO:0007669"/>
    <property type="project" value="UniProtKB-UniRule"/>
</dbReference>
<dbReference type="NCBIfam" id="TIGR01578">
    <property type="entry name" value="MiaB-like-B"/>
    <property type="match status" value="1"/>
</dbReference>
<dbReference type="InterPro" id="IPR058240">
    <property type="entry name" value="rSAM_sf"/>
</dbReference>
<feature type="domain" description="TRAM" evidence="12">
    <location>
        <begin position="364"/>
        <end position="424"/>
    </location>
</feature>
<evidence type="ECO:0000256" key="1">
    <source>
        <dbReference type="ARBA" id="ARBA00002399"/>
    </source>
</evidence>
<dbReference type="PROSITE" id="PS01278">
    <property type="entry name" value="MTTASE_RADICAL"/>
    <property type="match status" value="1"/>
</dbReference>
<dbReference type="SUPFAM" id="SSF102114">
    <property type="entry name" value="Radical SAM enzymes"/>
    <property type="match status" value="1"/>
</dbReference>
<evidence type="ECO:0000256" key="6">
    <source>
        <dbReference type="ARBA" id="ARBA00022694"/>
    </source>
</evidence>